<dbReference type="Gene3D" id="3.60.10.10">
    <property type="entry name" value="Endonuclease/exonuclease/phosphatase"/>
    <property type="match status" value="1"/>
</dbReference>
<protein>
    <recommendedName>
        <fullName evidence="1">sphingomyelin phosphodiesterase</fullName>
        <ecNumber evidence="1">3.1.4.12</ecNumber>
    </recommendedName>
</protein>
<keyword evidence="2" id="KW-0472">Membrane</keyword>
<dbReference type="STRING" id="225164.V3ZK49"/>
<dbReference type="InterPro" id="IPR038772">
    <property type="entry name" value="Sph/SMPD2-like"/>
</dbReference>
<keyword evidence="4" id="KW-1185">Reference proteome</keyword>
<dbReference type="GO" id="GO:0005737">
    <property type="term" value="C:cytoplasm"/>
    <property type="evidence" value="ECO:0007669"/>
    <property type="project" value="TreeGrafter"/>
</dbReference>
<organism evidence="3 4">
    <name type="scientific">Lottia gigantea</name>
    <name type="common">Giant owl limpet</name>
    <dbReference type="NCBI Taxonomy" id="225164"/>
    <lineage>
        <taxon>Eukaryota</taxon>
        <taxon>Metazoa</taxon>
        <taxon>Spiralia</taxon>
        <taxon>Lophotrochozoa</taxon>
        <taxon>Mollusca</taxon>
        <taxon>Gastropoda</taxon>
        <taxon>Patellogastropoda</taxon>
        <taxon>Lottioidea</taxon>
        <taxon>Lottiidae</taxon>
        <taxon>Lottia</taxon>
    </lineage>
</organism>
<dbReference type="Proteomes" id="UP000030746">
    <property type="component" value="Unassembled WGS sequence"/>
</dbReference>
<dbReference type="PANTHER" id="PTHR16320">
    <property type="entry name" value="SPHINGOMYELINASE FAMILY MEMBER"/>
    <property type="match status" value="1"/>
</dbReference>
<dbReference type="GO" id="GO:0004767">
    <property type="term" value="F:sphingomyelin phosphodiesterase activity"/>
    <property type="evidence" value="ECO:0007669"/>
    <property type="project" value="UniProtKB-EC"/>
</dbReference>
<dbReference type="OMA" id="ANICIMP"/>
<evidence type="ECO:0000313" key="3">
    <source>
        <dbReference type="EMBL" id="ESO82765.1"/>
    </source>
</evidence>
<evidence type="ECO:0000256" key="1">
    <source>
        <dbReference type="ARBA" id="ARBA00012369"/>
    </source>
</evidence>
<dbReference type="OrthoDB" id="40902at2759"/>
<keyword evidence="2" id="KW-1133">Transmembrane helix</keyword>
<keyword evidence="2" id="KW-0812">Transmembrane</keyword>
<feature type="transmembrane region" description="Helical" evidence="2">
    <location>
        <begin position="59"/>
        <end position="79"/>
    </location>
</feature>
<dbReference type="EMBL" id="KB203854">
    <property type="protein sequence ID" value="ESO82765.1"/>
    <property type="molecule type" value="Genomic_DNA"/>
</dbReference>
<dbReference type="KEGG" id="lgi:LOTGIDRAFT_229790"/>
<dbReference type="RefSeq" id="XP_009066558.1">
    <property type="nucleotide sequence ID" value="XM_009068310.1"/>
</dbReference>
<evidence type="ECO:0000313" key="4">
    <source>
        <dbReference type="Proteomes" id="UP000030746"/>
    </source>
</evidence>
<sequence length="472" mass="54827">MKLHTKPFPGPVYEYIFFLSWLLFKPFWTSLNCLLSLVLATTAERKSPNHLFIKRFCLLLPYLLLTIILSPFALIGYILRCVVYTRRNPYTLSIQKTSSNQQTKHQLGEIGIGTLNLCLLPEYLSRSNNLANASYRTKEIGKKIIIDQMYYGERDTNKGLKMKSNSLNAGVTCHFPNMDFVCLQEVWQSDYSMLLKNELHKIYPYIICDVGMYSRHSNFYCLNSGLMFASKYEIIGADFQHFNSSCKQCVYSSKGLLMVKVLLWYENVREDKAVVGYIYITHLQAYQGKLNINCKQLDEIVKWTKEFREKSKKDNDIVAFDIICGDFNFDNISPGDKEAREHEIFNLYKDDGRVKTGVDQDWTIGTEMRQLNMYNEEVLTPEGLKLCLDTPIKRQEYLTDGDIIEANLDTIVYTPHKTTLSNVGGKRRIDYIIHNKQCPVVPYQFNFITRLTTLTDHIPVVMQFYIPNRKPT</sequence>
<dbReference type="PANTHER" id="PTHR16320:SF1">
    <property type="entry name" value="SPHINGOMYELINASE DDB_G0288017"/>
    <property type="match status" value="1"/>
</dbReference>
<evidence type="ECO:0000256" key="2">
    <source>
        <dbReference type="SAM" id="Phobius"/>
    </source>
</evidence>
<reference evidence="3 4" key="1">
    <citation type="journal article" date="2013" name="Nature">
        <title>Insights into bilaterian evolution from three spiralian genomes.</title>
        <authorList>
            <person name="Simakov O."/>
            <person name="Marletaz F."/>
            <person name="Cho S.J."/>
            <person name="Edsinger-Gonzales E."/>
            <person name="Havlak P."/>
            <person name="Hellsten U."/>
            <person name="Kuo D.H."/>
            <person name="Larsson T."/>
            <person name="Lv J."/>
            <person name="Arendt D."/>
            <person name="Savage R."/>
            <person name="Osoegawa K."/>
            <person name="de Jong P."/>
            <person name="Grimwood J."/>
            <person name="Chapman J.A."/>
            <person name="Shapiro H."/>
            <person name="Aerts A."/>
            <person name="Otillar R.P."/>
            <person name="Terry A.Y."/>
            <person name="Boore J.L."/>
            <person name="Grigoriev I.V."/>
            <person name="Lindberg D.R."/>
            <person name="Seaver E.C."/>
            <person name="Weisblat D.A."/>
            <person name="Putnam N.H."/>
            <person name="Rokhsar D.S."/>
        </authorList>
    </citation>
    <scope>NUCLEOTIDE SEQUENCE [LARGE SCALE GENOMIC DNA]</scope>
</reference>
<dbReference type="SUPFAM" id="SSF56219">
    <property type="entry name" value="DNase I-like"/>
    <property type="match status" value="1"/>
</dbReference>
<dbReference type="HOGENOM" id="CLU_028243_0_0_1"/>
<feature type="transmembrane region" description="Helical" evidence="2">
    <location>
        <begin position="15"/>
        <end position="39"/>
    </location>
</feature>
<dbReference type="GeneID" id="20248105"/>
<proteinExistence type="predicted"/>
<dbReference type="CTD" id="20248105"/>
<name>V3ZK49_LOTGI</name>
<dbReference type="InterPro" id="IPR036691">
    <property type="entry name" value="Endo/exonu/phosph_ase_sf"/>
</dbReference>
<gene>
    <name evidence="3" type="ORF">LOTGIDRAFT_229790</name>
</gene>
<dbReference type="AlphaFoldDB" id="V3ZK49"/>
<dbReference type="EC" id="3.1.4.12" evidence="1"/>
<accession>V3ZK49</accession>